<dbReference type="Proteomes" id="UP000007089">
    <property type="component" value="Chromosome"/>
</dbReference>
<reference evidence="2" key="1">
    <citation type="submission" date="2009-01" db="EMBL/GenBank/DDBJ databases">
        <title>Complete sequence of Anaeromyxobacter dehalogenans 2CP-1.</title>
        <authorList>
            <consortium name="US DOE Joint Genome Institute"/>
            <person name="Lucas S."/>
            <person name="Copeland A."/>
            <person name="Lapidus A."/>
            <person name="Glavina del Rio T."/>
            <person name="Dalin E."/>
            <person name="Tice H."/>
            <person name="Bruce D."/>
            <person name="Goodwin L."/>
            <person name="Pitluck S."/>
            <person name="Saunders E."/>
            <person name="Brettin T."/>
            <person name="Detter J.C."/>
            <person name="Han C."/>
            <person name="Larimer F."/>
            <person name="Land M."/>
            <person name="Hauser L."/>
            <person name="Kyrpides N."/>
            <person name="Ovchinnikova G."/>
            <person name="Beliaev A.S."/>
            <person name="Richardson P."/>
        </authorList>
    </citation>
    <scope>NUCLEOTIDE SEQUENCE</scope>
    <source>
        <strain evidence="2">2CP-1</strain>
    </source>
</reference>
<dbReference type="RefSeq" id="WP_012528087.1">
    <property type="nucleotide sequence ID" value="NC_011891.1"/>
</dbReference>
<dbReference type="HOGENOM" id="CLU_3021726_0_0_7"/>
<evidence type="ECO:0000313" key="2">
    <source>
        <dbReference type="EMBL" id="ACL67474.1"/>
    </source>
</evidence>
<evidence type="ECO:0000256" key="1">
    <source>
        <dbReference type="SAM" id="SignalP"/>
    </source>
</evidence>
<dbReference type="EMBL" id="CP001359">
    <property type="protein sequence ID" value="ACL67474.1"/>
    <property type="molecule type" value="Genomic_DNA"/>
</dbReference>
<organism evidence="2 3">
    <name type="scientific">Anaeromyxobacter dehalogenans (strain ATCC BAA-258 / DSM 21875 / 2CP-1)</name>
    <dbReference type="NCBI Taxonomy" id="455488"/>
    <lineage>
        <taxon>Bacteria</taxon>
        <taxon>Pseudomonadati</taxon>
        <taxon>Myxococcota</taxon>
        <taxon>Myxococcia</taxon>
        <taxon>Myxococcales</taxon>
        <taxon>Cystobacterineae</taxon>
        <taxon>Anaeromyxobacteraceae</taxon>
        <taxon>Anaeromyxobacter</taxon>
    </lineage>
</organism>
<keyword evidence="1" id="KW-0732">Signal</keyword>
<accession>B8JAH5</accession>
<feature type="signal peptide" evidence="1">
    <location>
        <begin position="1"/>
        <end position="22"/>
    </location>
</feature>
<dbReference type="KEGG" id="acp:A2cp1_4157"/>
<proteinExistence type="predicted"/>
<sequence>MRTALLAALAAASLSAAVPAAAAAPKGVIEDDYPRALAEAKARNVPMLVDVWAPW</sequence>
<dbReference type="AlphaFoldDB" id="B8JAH5"/>
<protein>
    <submittedName>
        <fullName evidence="2">Uncharacterized protein</fullName>
    </submittedName>
</protein>
<name>B8JAH5_ANAD2</name>
<gene>
    <name evidence="2" type="ordered locus">A2cp1_4157</name>
</gene>
<evidence type="ECO:0000313" key="3">
    <source>
        <dbReference type="Proteomes" id="UP000007089"/>
    </source>
</evidence>
<keyword evidence="3" id="KW-1185">Reference proteome</keyword>
<feature type="chain" id="PRO_5002875056" evidence="1">
    <location>
        <begin position="23"/>
        <end position="55"/>
    </location>
</feature>